<reference evidence="4" key="1">
    <citation type="submission" date="2016-06" db="UniProtKB">
        <authorList>
            <consortium name="WormBaseParasite"/>
        </authorList>
    </citation>
    <scope>IDENTIFICATION</scope>
</reference>
<keyword evidence="3" id="KW-1185">Reference proteome</keyword>
<feature type="domain" description="BTBD8 BACK" evidence="1">
    <location>
        <begin position="24"/>
        <end position="78"/>
    </location>
</feature>
<dbReference type="OrthoDB" id="409642at2759"/>
<dbReference type="STRING" id="42157.A0A182EX69"/>
<dbReference type="AlphaFoldDB" id="A0A182EX69"/>
<evidence type="ECO:0000313" key="3">
    <source>
        <dbReference type="Proteomes" id="UP000271087"/>
    </source>
</evidence>
<name>A0A182EX69_ONCOC</name>
<gene>
    <name evidence="2" type="ORF">NOO_LOCUS12768</name>
</gene>
<reference evidence="2 3" key="2">
    <citation type="submission" date="2018-08" db="EMBL/GenBank/DDBJ databases">
        <authorList>
            <person name="Laetsch R D."/>
            <person name="Stevens L."/>
            <person name="Kumar S."/>
            <person name="Blaxter L. M."/>
        </authorList>
    </citation>
    <scope>NUCLEOTIDE SEQUENCE [LARGE SCALE GENOMIC DNA]</scope>
</reference>
<dbReference type="Pfam" id="PF26017">
    <property type="entry name" value="BACK_BTBD8"/>
    <property type="match status" value="1"/>
</dbReference>
<dbReference type="EMBL" id="UYRW01011938">
    <property type="protein sequence ID" value="VDM99975.1"/>
    <property type="molecule type" value="Genomic_DNA"/>
</dbReference>
<sequence length="151" mass="17287">MRVYKKYMKTYAYSNATLCQNFRDEESLIDVLLGCQRLQISLPRSKSSAAVAEVVQGLVNDLIEYAQEFLLQSFDLVVASESFKAQGKGLALNLMMLEDIFPPLVHILSADIAIQTYLNLRDLLKIIDNQELVYKNPTRQIIHDQWNPVSY</sequence>
<dbReference type="InterPro" id="IPR043225">
    <property type="entry name" value="BACK_BTBD8"/>
</dbReference>
<evidence type="ECO:0000313" key="4">
    <source>
        <dbReference type="WBParaSite" id="nOo.2.0.1.t12768-RA"/>
    </source>
</evidence>
<dbReference type="WBParaSite" id="nOo.2.0.1.t12768-RA">
    <property type="protein sequence ID" value="nOo.2.0.1.t12768-RA"/>
    <property type="gene ID" value="nOo.2.0.1.g12768"/>
</dbReference>
<evidence type="ECO:0000313" key="2">
    <source>
        <dbReference type="EMBL" id="VDM99975.1"/>
    </source>
</evidence>
<dbReference type="Proteomes" id="UP000271087">
    <property type="component" value="Unassembled WGS sequence"/>
</dbReference>
<evidence type="ECO:0000259" key="1">
    <source>
        <dbReference type="Pfam" id="PF26017"/>
    </source>
</evidence>
<proteinExistence type="predicted"/>
<organism evidence="4">
    <name type="scientific">Onchocerca ochengi</name>
    <name type="common">Filarial nematode worm</name>
    <dbReference type="NCBI Taxonomy" id="42157"/>
    <lineage>
        <taxon>Eukaryota</taxon>
        <taxon>Metazoa</taxon>
        <taxon>Ecdysozoa</taxon>
        <taxon>Nematoda</taxon>
        <taxon>Chromadorea</taxon>
        <taxon>Rhabditida</taxon>
        <taxon>Spirurina</taxon>
        <taxon>Spiruromorpha</taxon>
        <taxon>Filarioidea</taxon>
        <taxon>Onchocercidae</taxon>
        <taxon>Onchocerca</taxon>
    </lineage>
</organism>
<accession>A0A182EX69</accession>
<protein>
    <submittedName>
        <fullName evidence="4">Exocyst complex component Sec10</fullName>
    </submittedName>
</protein>